<protein>
    <submittedName>
        <fullName evidence="1">Uncharacterized protein</fullName>
    </submittedName>
</protein>
<evidence type="ECO:0000313" key="1">
    <source>
        <dbReference type="EMBL" id="RKJ94545.1"/>
    </source>
</evidence>
<accession>A0A3R7LE14</accession>
<name>A0A3R7LE14_9BURK</name>
<reference evidence="1 2" key="1">
    <citation type="submission" date="2018-09" db="EMBL/GenBank/DDBJ databases">
        <title>Genome comparison of Alicycliphilus sp. BQ1, a polyurethanolytic bacterium, with its closest phylogenetic relatives Alicycliphilus denitrificans BC and K601, unable to attack polyurethane.</title>
        <authorList>
            <person name="Loza-Tavera H."/>
            <person name="Lozano L."/>
            <person name="Cevallos M."/>
            <person name="Maya-Lucas O."/>
            <person name="Garcia-Mena J."/>
            <person name="Hernandez J."/>
        </authorList>
    </citation>
    <scope>NUCLEOTIDE SEQUENCE [LARGE SCALE GENOMIC DNA]</scope>
    <source>
        <strain evidence="1 2">BQ1</strain>
    </source>
</reference>
<evidence type="ECO:0000313" key="2">
    <source>
        <dbReference type="Proteomes" id="UP000216225"/>
    </source>
</evidence>
<proteinExistence type="predicted"/>
<dbReference type="Proteomes" id="UP000216225">
    <property type="component" value="Unassembled WGS sequence"/>
</dbReference>
<comment type="caution">
    <text evidence="1">The sequence shown here is derived from an EMBL/GenBank/DDBJ whole genome shotgun (WGS) entry which is preliminary data.</text>
</comment>
<gene>
    <name evidence="1" type="ORF">CE154_019720</name>
</gene>
<dbReference type="AlphaFoldDB" id="A0A3R7LE14"/>
<dbReference type="EMBL" id="NKDB02000005">
    <property type="protein sequence ID" value="RKJ94545.1"/>
    <property type="molecule type" value="Genomic_DNA"/>
</dbReference>
<sequence>MQGSKLHINTRKPLHALVTSEDFKGAFTPSEQGGFIRDMDIPGRGMVARIGGRLLHSTDSGTSKALERLQSIVAEKLDSALSGTEIGALALGSTEAGLKTLARSVAEQAPQPPSAASMVPIVFASSDRRAEERSKDIGRVLTAVETVDGRDGLEMMLKGIENKLRKDGLDDEVEETLDCIRAQRNRPGSLIREFIDFLDDEALARVRLQVTMRIMEALATQSTSQGFKEYVHRVKQCYELFGSPKGEALLLDAATVFGQANNSDFAEHLRKALFYNCLSVWPQWSVQLFETRTEPTQGFATVREVSYRFRVNGNNPATGKSAFDTRMERLRQHLVSEVDPNKRVKRDLAELLFLHLVTPKSLSNPDTLDVLAEAKRFASQLRVNPRDTVATTLVGLTSRSCAVDDLADELINVLKSRSNKVVSLANATADKFRISLHRDIVNWEAIDSITPNTDILVKSQTGDNSIAWFSHLTVSEEEVVPGSLASYSVKTELQERALVATSDGTRLAMKRDLSAPLLPVRFIPVRWDKEEQTIVPDLQDDKPFDAGVGVELQYDLSLLKLRIHGQTTEQERALREQLRAASVTAFTLLAYVTLYEVQRRLRAQLPDAGIAMLRLQHTGRQLDRETDANDGNTAVYAASQAIEKALAREGFVKLQGVTTEAGSGTLQWKRKGALHALLGGQRLQFPLEGSLDKVALVTYVTRPCDSHPAHADADGYIFLSRTYVAERGQNGATLKTLYMRSRLVESRKDFKNPQPILEEIARLHQLGFKHVMLLSQHFGNRHIGRAAERHAPHGTLEFLDQAVKRFPDVHLYTLRRDVFPATRLRKRDNGESGFEVVNFKDHQEMYESLGNDVLRSVMPIYTFATLAVVGDEGERPQSGFCTYFFDVEQRITDVEVRETVRQNILGIGNEAAEVRKSLISVLRAIHFMESEKAPVKASPVLLPVLDPYGWVNPVKRAGAGEIEAMTRRRTGSVFLSLPAVLAHVTKVLHKEAE</sequence>
<organism evidence="1 2">
    <name type="scientific">Alicycliphilus denitrificans</name>
    <dbReference type="NCBI Taxonomy" id="179636"/>
    <lineage>
        <taxon>Bacteria</taxon>
        <taxon>Pseudomonadati</taxon>
        <taxon>Pseudomonadota</taxon>
        <taxon>Betaproteobacteria</taxon>
        <taxon>Burkholderiales</taxon>
        <taxon>Comamonadaceae</taxon>
        <taxon>Alicycliphilus</taxon>
    </lineage>
</organism>